<dbReference type="PANTHER" id="PTHR18964:SF149">
    <property type="entry name" value="BIFUNCTIONAL UDP-N-ACETYLGLUCOSAMINE 2-EPIMERASE_N-ACETYLMANNOSAMINE KINASE"/>
    <property type="match status" value="1"/>
</dbReference>
<dbReference type="Gene3D" id="3.30.420.40">
    <property type="match status" value="2"/>
</dbReference>
<name>A0A1I0G8N2_9BACT</name>
<dbReference type="SUPFAM" id="SSF53067">
    <property type="entry name" value="Actin-like ATPase domain"/>
    <property type="match status" value="1"/>
</dbReference>
<organism evidence="2 3">
    <name type="scientific">Draconibacterium orientale</name>
    <dbReference type="NCBI Taxonomy" id="1168034"/>
    <lineage>
        <taxon>Bacteria</taxon>
        <taxon>Pseudomonadati</taxon>
        <taxon>Bacteroidota</taxon>
        <taxon>Bacteroidia</taxon>
        <taxon>Marinilabiliales</taxon>
        <taxon>Prolixibacteraceae</taxon>
        <taxon>Draconibacterium</taxon>
    </lineage>
</organism>
<keyword evidence="2" id="KW-0418">Kinase</keyword>
<keyword evidence="2" id="KW-0808">Transferase</keyword>
<dbReference type="Proteomes" id="UP000181981">
    <property type="component" value="Unassembled WGS sequence"/>
</dbReference>
<dbReference type="OrthoDB" id="9808275at2"/>
<dbReference type="CDD" id="cd23763">
    <property type="entry name" value="ASKHA_ATPase_ROK"/>
    <property type="match status" value="1"/>
</dbReference>
<comment type="similarity">
    <text evidence="1">Belongs to the ROK (NagC/XylR) family.</text>
</comment>
<dbReference type="Pfam" id="PF00480">
    <property type="entry name" value="ROK"/>
    <property type="match status" value="1"/>
</dbReference>
<proteinExistence type="inferred from homology"/>
<dbReference type="InterPro" id="IPR043129">
    <property type="entry name" value="ATPase_NBD"/>
</dbReference>
<protein>
    <submittedName>
        <fullName evidence="2">Glucokinase</fullName>
    </submittedName>
</protein>
<dbReference type="PANTHER" id="PTHR18964">
    <property type="entry name" value="ROK (REPRESSOR, ORF, KINASE) FAMILY"/>
    <property type="match status" value="1"/>
</dbReference>
<sequence length="313" mass="34229">MTMSEKYAIGVDVGGSHISSVLVDVSSGNIITESLSEVKVDNQASANEILDNWAAAIAQTMLFTDREKLIGIGFAMPGPFDYKNGVALLKNVAKYDSLYGMNIGDELKKRLELPGEMPFRYSNDALSFAIGECWGGEASKYKNVVAITLGTGFGSAFLSNGVPVIEGDRVPESGYVYHIPYKEGIADDYFSTRWFLGEYKRRTGITCSGVKEIADRVGNDEAAKTLFYDFGSNLANFLVPVLATFDADCLVIGGNISRAYPLFSAAFQRVLCERNINIEIMISELMESAAMVGSARLLDEEFWTKMEPLVAKI</sequence>
<dbReference type="EMBL" id="FOHT01000019">
    <property type="protein sequence ID" value="SET67194.1"/>
    <property type="molecule type" value="Genomic_DNA"/>
</dbReference>
<reference evidence="2 3" key="1">
    <citation type="submission" date="2016-10" db="EMBL/GenBank/DDBJ databases">
        <authorList>
            <person name="de Groot N.N."/>
        </authorList>
    </citation>
    <scope>NUCLEOTIDE SEQUENCE [LARGE SCALE GENOMIC DNA]</scope>
    <source>
        <strain evidence="2 3">DSM 25947</strain>
    </source>
</reference>
<evidence type="ECO:0000313" key="3">
    <source>
        <dbReference type="Proteomes" id="UP000181981"/>
    </source>
</evidence>
<evidence type="ECO:0000256" key="1">
    <source>
        <dbReference type="ARBA" id="ARBA00006479"/>
    </source>
</evidence>
<gene>
    <name evidence="2" type="ORF">SAMN05444285_11956</name>
</gene>
<accession>A0A1I0G8N2</accession>
<dbReference type="GO" id="GO:0016301">
    <property type="term" value="F:kinase activity"/>
    <property type="evidence" value="ECO:0007669"/>
    <property type="project" value="UniProtKB-KW"/>
</dbReference>
<dbReference type="InterPro" id="IPR000600">
    <property type="entry name" value="ROK"/>
</dbReference>
<dbReference type="AlphaFoldDB" id="A0A1I0G8N2"/>
<evidence type="ECO:0000313" key="2">
    <source>
        <dbReference type="EMBL" id="SET67194.1"/>
    </source>
</evidence>